<evidence type="ECO:0000313" key="4">
    <source>
        <dbReference type="Proteomes" id="UP001149165"/>
    </source>
</evidence>
<dbReference type="Proteomes" id="UP001149165">
    <property type="component" value="Unassembled WGS sequence"/>
</dbReference>
<dbReference type="InterPro" id="IPR028018">
    <property type="entry name" value="DUF4646"/>
</dbReference>
<keyword evidence="2" id="KW-0812">Transmembrane</keyword>
<reference evidence="3" key="1">
    <citation type="submission" date="2022-11" db="EMBL/GenBank/DDBJ databases">
        <authorList>
            <person name="Petersen C."/>
        </authorList>
    </citation>
    <scope>NUCLEOTIDE SEQUENCE</scope>
    <source>
        <strain evidence="3">IBT 30069</strain>
    </source>
</reference>
<keyword evidence="4" id="KW-1185">Reference proteome</keyword>
<dbReference type="AlphaFoldDB" id="A0A9W9ESL2"/>
<dbReference type="EMBL" id="JAPQKH010000007">
    <property type="protein sequence ID" value="KAJ5087145.1"/>
    <property type="molecule type" value="Genomic_DNA"/>
</dbReference>
<keyword evidence="2" id="KW-1133">Transmembrane helix</keyword>
<feature type="transmembrane region" description="Helical" evidence="2">
    <location>
        <begin position="106"/>
        <end position="128"/>
    </location>
</feature>
<sequence>MTSQGQADAPPPYESSKDFDSMIDSKSKELLLPSEPDDLGFAVASTLTRGLQVPSRTATTSSGFEYPEELTQHNISKDQWSEFTQVICDEAKLSRQQWTTVVGKGLGTLAIGGLMVGFLGAIPAVLVARHIRRRKEQRNLSSAMTGAQGERLAHHISHWNETFFRPRGLLIRVDLPDELVDDMEDMDLHLGDWKAKADPKARDKAALKARIVIIPLLEGTASDPEGTLNTATRSV</sequence>
<keyword evidence="2" id="KW-0472">Membrane</keyword>
<reference evidence="3" key="2">
    <citation type="journal article" date="2023" name="IMA Fungus">
        <title>Comparative genomic study of the Penicillium genus elucidates a diverse pangenome and 15 lateral gene transfer events.</title>
        <authorList>
            <person name="Petersen C."/>
            <person name="Sorensen T."/>
            <person name="Nielsen M.R."/>
            <person name="Sondergaard T.E."/>
            <person name="Sorensen J.L."/>
            <person name="Fitzpatrick D.A."/>
            <person name="Frisvad J.C."/>
            <person name="Nielsen K.L."/>
        </authorList>
    </citation>
    <scope>NUCLEOTIDE SEQUENCE</scope>
    <source>
        <strain evidence="3">IBT 30069</strain>
    </source>
</reference>
<dbReference type="OrthoDB" id="252020at2759"/>
<accession>A0A9W9ESL2</accession>
<evidence type="ECO:0000256" key="2">
    <source>
        <dbReference type="SAM" id="Phobius"/>
    </source>
</evidence>
<name>A0A9W9ESL2_9EURO</name>
<organism evidence="3 4">
    <name type="scientific">Penicillium angulare</name>
    <dbReference type="NCBI Taxonomy" id="116970"/>
    <lineage>
        <taxon>Eukaryota</taxon>
        <taxon>Fungi</taxon>
        <taxon>Dikarya</taxon>
        <taxon>Ascomycota</taxon>
        <taxon>Pezizomycotina</taxon>
        <taxon>Eurotiomycetes</taxon>
        <taxon>Eurotiomycetidae</taxon>
        <taxon>Eurotiales</taxon>
        <taxon>Aspergillaceae</taxon>
        <taxon>Penicillium</taxon>
    </lineage>
</organism>
<evidence type="ECO:0000256" key="1">
    <source>
        <dbReference type="SAM" id="MobiDB-lite"/>
    </source>
</evidence>
<proteinExistence type="predicted"/>
<gene>
    <name evidence="3" type="ORF">N7456_010761</name>
</gene>
<comment type="caution">
    <text evidence="3">The sequence shown here is derived from an EMBL/GenBank/DDBJ whole genome shotgun (WGS) entry which is preliminary data.</text>
</comment>
<protein>
    <submittedName>
        <fullName evidence="3">Uncharacterized protein</fullName>
    </submittedName>
</protein>
<dbReference type="Pfam" id="PF15496">
    <property type="entry name" value="DUF4646"/>
    <property type="match status" value="1"/>
</dbReference>
<feature type="region of interest" description="Disordered" evidence="1">
    <location>
        <begin position="1"/>
        <end position="20"/>
    </location>
</feature>
<evidence type="ECO:0000313" key="3">
    <source>
        <dbReference type="EMBL" id="KAJ5087145.1"/>
    </source>
</evidence>